<organism evidence="10 11">
    <name type="scientific">Lojkania enalia</name>
    <dbReference type="NCBI Taxonomy" id="147567"/>
    <lineage>
        <taxon>Eukaryota</taxon>
        <taxon>Fungi</taxon>
        <taxon>Dikarya</taxon>
        <taxon>Ascomycota</taxon>
        <taxon>Pezizomycotina</taxon>
        <taxon>Dothideomycetes</taxon>
        <taxon>Pleosporomycetidae</taxon>
        <taxon>Pleosporales</taxon>
        <taxon>Pleosporales incertae sedis</taxon>
        <taxon>Lojkania</taxon>
    </lineage>
</organism>
<comment type="subcellular location">
    <subcellularLocation>
        <location evidence="2">Chromosome</location>
    </subcellularLocation>
    <subcellularLocation>
        <location evidence="1">Nucleus</location>
    </subcellularLocation>
</comment>
<protein>
    <recommendedName>
        <fullName evidence="8">Histone H4</fullName>
    </recommendedName>
</protein>
<dbReference type="EMBL" id="ML986603">
    <property type="protein sequence ID" value="KAF2265861.1"/>
    <property type="molecule type" value="Genomic_DNA"/>
</dbReference>
<dbReference type="SMART" id="SM00417">
    <property type="entry name" value="H4"/>
    <property type="match status" value="1"/>
</dbReference>
<dbReference type="AlphaFoldDB" id="A0A9P4KBX5"/>
<sequence length="156" mass="17174">MARLAEAPQQFTGVARYGGATRPATPGPSRAAPTSPQVPGGTQQQQGLGLGAKGLGKWKGIGLKRHKKVLRDTIHSVTKGDIRRLARRGGVKRISNMVYDDVRQALKQRLEIIMKDIVAVVEYGGRRTVTVRDVIFTLNRLGKPIYGFDPSFIRER</sequence>
<evidence type="ECO:0000256" key="4">
    <source>
        <dbReference type="ARBA" id="ARBA00022454"/>
    </source>
</evidence>
<dbReference type="GO" id="GO:0005634">
    <property type="term" value="C:nucleus"/>
    <property type="evidence" value="ECO:0007669"/>
    <property type="project" value="UniProtKB-SubCell"/>
</dbReference>
<keyword evidence="11" id="KW-1185">Reference proteome</keyword>
<dbReference type="Gene3D" id="1.10.20.10">
    <property type="entry name" value="Histone, subunit A"/>
    <property type="match status" value="1"/>
</dbReference>
<comment type="subunit">
    <text evidence="8">The nucleosome is a histone octamer containing two molecules each of H2A, H2B, H3 and H4 assembled in one H3-H4 heterotetramer and two H2A-H2B heterodimers. The octamer wraps approximately 147 bp of DNA.</text>
</comment>
<evidence type="ECO:0000256" key="9">
    <source>
        <dbReference type="SAM" id="MobiDB-lite"/>
    </source>
</evidence>
<reference evidence="11" key="1">
    <citation type="journal article" date="2020" name="Stud. Mycol.">
        <title>101 Dothideomycetes genomes: A test case for predicting lifestyles and emergence of pathogens.</title>
        <authorList>
            <person name="Haridas S."/>
            <person name="Albert R."/>
            <person name="Binder M."/>
            <person name="Bloem J."/>
            <person name="LaButti K."/>
            <person name="Salamov A."/>
            <person name="Andreopoulos B."/>
            <person name="Baker S."/>
            <person name="Barry K."/>
            <person name="Bills G."/>
            <person name="Bluhm B."/>
            <person name="Cannon C."/>
            <person name="Castanera R."/>
            <person name="Culley D."/>
            <person name="Daum C."/>
            <person name="Ezra D."/>
            <person name="Gonzalez J."/>
            <person name="Henrissat B."/>
            <person name="Kuo A."/>
            <person name="Liang C."/>
            <person name="Lipzen A."/>
            <person name="Lutzoni F."/>
            <person name="Magnuson J."/>
            <person name="Mondo S."/>
            <person name="Nolan M."/>
            <person name="Ohm R."/>
            <person name="Pangilinan J."/>
            <person name="Park H.-J."/>
            <person name="Ramirez L."/>
            <person name="Alfaro M."/>
            <person name="Sun H."/>
            <person name="Tritt A."/>
            <person name="Yoshinaga Y."/>
            <person name="Zwiers L.-H."/>
            <person name="Turgeon B."/>
            <person name="Goodwin S."/>
            <person name="Spatafora J."/>
            <person name="Crous P."/>
            <person name="Grigoriev I."/>
        </authorList>
    </citation>
    <scope>NUCLEOTIDE SEQUENCE [LARGE SCALE GENOMIC DNA]</scope>
    <source>
        <strain evidence="11">CBS 304.66</strain>
    </source>
</reference>
<accession>A0A9P4KBX5</accession>
<keyword evidence="5 8" id="KW-0238">DNA-binding</keyword>
<dbReference type="InterPro" id="IPR009072">
    <property type="entry name" value="Histone-fold"/>
</dbReference>
<evidence type="ECO:0000256" key="3">
    <source>
        <dbReference type="ARBA" id="ARBA00006564"/>
    </source>
</evidence>
<keyword evidence="6 8" id="KW-0539">Nucleus</keyword>
<dbReference type="InterPro" id="IPR001951">
    <property type="entry name" value="Histone_H4"/>
</dbReference>
<evidence type="ECO:0000313" key="10">
    <source>
        <dbReference type="EMBL" id="KAF2265861.1"/>
    </source>
</evidence>
<proteinExistence type="inferred from homology"/>
<gene>
    <name evidence="10" type="ORF">CC78DRAFT_579035</name>
</gene>
<evidence type="ECO:0000256" key="6">
    <source>
        <dbReference type="ARBA" id="ARBA00023242"/>
    </source>
</evidence>
<dbReference type="OrthoDB" id="3919494at2759"/>
<keyword evidence="7 8" id="KW-0544">Nucleosome core</keyword>
<dbReference type="GO" id="GO:0046982">
    <property type="term" value="F:protein heterodimerization activity"/>
    <property type="evidence" value="ECO:0007669"/>
    <property type="project" value="InterPro"/>
</dbReference>
<evidence type="ECO:0000256" key="2">
    <source>
        <dbReference type="ARBA" id="ARBA00004286"/>
    </source>
</evidence>
<dbReference type="PANTHER" id="PTHR10484">
    <property type="entry name" value="HISTONE H4"/>
    <property type="match status" value="1"/>
</dbReference>
<dbReference type="GO" id="GO:0003677">
    <property type="term" value="F:DNA binding"/>
    <property type="evidence" value="ECO:0007669"/>
    <property type="project" value="UniProtKB-KW"/>
</dbReference>
<evidence type="ECO:0000256" key="5">
    <source>
        <dbReference type="ARBA" id="ARBA00023125"/>
    </source>
</evidence>
<evidence type="ECO:0000256" key="1">
    <source>
        <dbReference type="ARBA" id="ARBA00004123"/>
    </source>
</evidence>
<evidence type="ECO:0000256" key="8">
    <source>
        <dbReference type="RuleBase" id="RU000528"/>
    </source>
</evidence>
<feature type="region of interest" description="Disordered" evidence="9">
    <location>
        <begin position="16"/>
        <end position="46"/>
    </location>
</feature>
<dbReference type="SUPFAM" id="SSF47113">
    <property type="entry name" value="Histone-fold"/>
    <property type="match status" value="1"/>
</dbReference>
<dbReference type="Proteomes" id="UP000800093">
    <property type="component" value="Unassembled WGS sequence"/>
</dbReference>
<comment type="function">
    <text evidence="8">Core component of nucleosome. Nucleosomes wrap and compact DNA into chromatin, limiting DNA accessibility to the cellular machineries which require DNA as a template. Histones thereby play a central role in transcription regulation, DNA repair, DNA replication and chromosomal stability. DNA accessibility is regulated via a complex set of post-translational modifications of histones, also called histone code, and nucleosome remodeling.</text>
</comment>
<comment type="similarity">
    <text evidence="3 8">Belongs to the histone H4 family.</text>
</comment>
<name>A0A9P4KBX5_9PLEO</name>
<dbReference type="GO" id="GO:0000786">
    <property type="term" value="C:nucleosome"/>
    <property type="evidence" value="ECO:0007669"/>
    <property type="project" value="UniProtKB-KW"/>
</dbReference>
<dbReference type="CDD" id="cd22912">
    <property type="entry name" value="HFD_H4"/>
    <property type="match status" value="1"/>
</dbReference>
<dbReference type="GO" id="GO:0030527">
    <property type="term" value="F:structural constituent of chromatin"/>
    <property type="evidence" value="ECO:0007669"/>
    <property type="project" value="InterPro"/>
</dbReference>
<dbReference type="PRINTS" id="PR00623">
    <property type="entry name" value="HISTONEH4"/>
</dbReference>
<evidence type="ECO:0000256" key="7">
    <source>
        <dbReference type="ARBA" id="ARBA00023269"/>
    </source>
</evidence>
<keyword evidence="4 8" id="KW-0158">Chromosome</keyword>
<comment type="caution">
    <text evidence="10">The sequence shown here is derived from an EMBL/GenBank/DDBJ whole genome shotgun (WGS) entry which is preliminary data.</text>
</comment>
<evidence type="ECO:0000313" key="11">
    <source>
        <dbReference type="Proteomes" id="UP000800093"/>
    </source>
</evidence>